<evidence type="ECO:0000259" key="2">
    <source>
        <dbReference type="Pfam" id="PF26109"/>
    </source>
</evidence>
<feature type="domain" description="DNA-binding transcriptional repressor CapW C-terminal dimerisation" evidence="1">
    <location>
        <begin position="202"/>
        <end position="252"/>
    </location>
</feature>
<dbReference type="Pfam" id="PF26107">
    <property type="entry name" value="BrxR_CTD"/>
    <property type="match status" value="1"/>
</dbReference>
<evidence type="ECO:0000313" key="4">
    <source>
        <dbReference type="Proteomes" id="UP000238523"/>
    </source>
</evidence>
<geneLocation type="plasmid" evidence="4">
    <name>prln3</name>
</geneLocation>
<dbReference type="AlphaFoldDB" id="A0A2K9ZFX8"/>
<protein>
    <recommendedName>
        <fullName evidence="5">WYL domain-containing protein</fullName>
    </recommendedName>
</protein>
<name>A0A2K9ZFX8_RHILE</name>
<proteinExistence type="predicted"/>
<dbReference type="EMBL" id="CP025015">
    <property type="protein sequence ID" value="AUW47166.1"/>
    <property type="molecule type" value="Genomic_DNA"/>
</dbReference>
<feature type="domain" description="DNA-binding transcriptional repressor CapW winged helix-turn-helix" evidence="2">
    <location>
        <begin position="10"/>
        <end position="78"/>
    </location>
</feature>
<organism evidence="3 4">
    <name type="scientific">Rhizobium leguminosarum</name>
    <dbReference type="NCBI Taxonomy" id="384"/>
    <lineage>
        <taxon>Bacteria</taxon>
        <taxon>Pseudomonadati</taxon>
        <taxon>Pseudomonadota</taxon>
        <taxon>Alphaproteobacteria</taxon>
        <taxon>Hyphomicrobiales</taxon>
        <taxon>Rhizobiaceae</taxon>
        <taxon>Rhizobium/Agrobacterium group</taxon>
        <taxon>Rhizobium</taxon>
    </lineage>
</organism>
<dbReference type="Proteomes" id="UP000238523">
    <property type="component" value="Plasmid pRLN3"/>
</dbReference>
<keyword evidence="3" id="KW-0614">Plasmid</keyword>
<dbReference type="RefSeq" id="WP_158686989.1">
    <property type="nucleotide sequence ID" value="NZ_CP025015.1"/>
</dbReference>
<dbReference type="Pfam" id="PF26109">
    <property type="entry name" value="WHD_BrxR"/>
    <property type="match status" value="1"/>
</dbReference>
<accession>A0A2K9ZFX8</accession>
<dbReference type="InterPro" id="IPR059020">
    <property type="entry name" value="CapW_CTD"/>
</dbReference>
<evidence type="ECO:0000313" key="3">
    <source>
        <dbReference type="EMBL" id="AUW47166.1"/>
    </source>
</evidence>
<evidence type="ECO:0008006" key="5">
    <source>
        <dbReference type="Google" id="ProtNLM"/>
    </source>
</evidence>
<evidence type="ECO:0000259" key="1">
    <source>
        <dbReference type="Pfam" id="PF26107"/>
    </source>
</evidence>
<reference evidence="3 4" key="1">
    <citation type="submission" date="2017-11" db="EMBL/GenBank/DDBJ databases">
        <title>Complete genome of Rhizobium leguminosarum Norway, an ineffective micro-symbiont.</title>
        <authorList>
            <person name="Hoffrichter A."/>
            <person name="Liang J."/>
            <person name="Brachmann A."/>
            <person name="Marin M."/>
        </authorList>
    </citation>
    <scope>NUCLEOTIDE SEQUENCE [LARGE SCALE GENOMIC DNA]</scope>
    <source>
        <strain evidence="3 4">Norway</strain>
        <plasmid evidence="4">Plasmid prln3</plasmid>
    </source>
</reference>
<dbReference type="InterPro" id="IPR059019">
    <property type="entry name" value="WHD_CapW"/>
</dbReference>
<gene>
    <name evidence="3" type="ORF">CUJ84_pRLN3000024</name>
</gene>
<sequence>MSLDDLKYPQRQRLVFLDRCLTWRGMAKRRDLIDRFKISSAQAAIDFREYLTRVAVAPIYDATQKTYVAAPGHKPLAPSTLVEAFEALDGTGDGSTIASIPQPVRQATPATVTKLYAALKGQKAVNVAYTSINSGVDDGQWLVPTRFMSDGENVHLRAFSFKHHTYRDYLPIRISPWSTFELRDLEAPLPADVDWHTKAVFRLRPKSDLSDDQAAVVRREYGFDGEFLVVEIRKAMEIYFRRRWRLEEKNSRLEVAKIDFENL</sequence>